<evidence type="ECO:0000313" key="10">
    <source>
        <dbReference type="Proteomes" id="UP000541444"/>
    </source>
</evidence>
<dbReference type="Gene3D" id="1.10.520.20">
    <property type="entry name" value="N-terminal domain of the delta subunit of the F1F0-ATP synthase"/>
    <property type="match status" value="1"/>
</dbReference>
<dbReference type="Proteomes" id="UP000541444">
    <property type="component" value="Unassembled WGS sequence"/>
</dbReference>
<dbReference type="GO" id="GO:0046933">
    <property type="term" value="F:proton-transporting ATP synthase activity, rotational mechanism"/>
    <property type="evidence" value="ECO:0007669"/>
    <property type="project" value="InterPro"/>
</dbReference>
<dbReference type="PANTHER" id="PTHR11910">
    <property type="entry name" value="ATP SYNTHASE DELTA CHAIN"/>
    <property type="match status" value="1"/>
</dbReference>
<name>A0A7J7M354_9MAGN</name>
<keyword evidence="10" id="KW-1185">Reference proteome</keyword>
<evidence type="ECO:0008006" key="11">
    <source>
        <dbReference type="Google" id="ProtNLM"/>
    </source>
</evidence>
<dbReference type="InterPro" id="IPR026015">
    <property type="entry name" value="ATP_synth_OSCP/delta_N_sf"/>
</dbReference>
<dbReference type="PRINTS" id="PR00125">
    <property type="entry name" value="ATPASEDELTA"/>
</dbReference>
<proteinExistence type="inferred from homology"/>
<feature type="region of interest" description="Disordered" evidence="8">
    <location>
        <begin position="1"/>
        <end position="27"/>
    </location>
</feature>
<keyword evidence="3" id="KW-0813">Transport</keyword>
<dbReference type="HAMAP" id="MF_01416">
    <property type="entry name" value="ATP_synth_delta_bact"/>
    <property type="match status" value="1"/>
</dbReference>
<evidence type="ECO:0000256" key="2">
    <source>
        <dbReference type="ARBA" id="ARBA00007046"/>
    </source>
</evidence>
<reference evidence="9 10" key="1">
    <citation type="journal article" date="2020" name="IScience">
        <title>Genome Sequencing of the Endangered Kingdonia uniflora (Circaeasteraceae, Ranunculales) Reveals Potential Mechanisms of Evolutionary Specialization.</title>
        <authorList>
            <person name="Sun Y."/>
            <person name="Deng T."/>
            <person name="Zhang A."/>
            <person name="Moore M.J."/>
            <person name="Landis J.B."/>
            <person name="Lin N."/>
            <person name="Zhang H."/>
            <person name="Zhang X."/>
            <person name="Huang J."/>
            <person name="Zhang X."/>
            <person name="Sun H."/>
            <person name="Wang H."/>
        </authorList>
    </citation>
    <scope>NUCLEOTIDE SEQUENCE [LARGE SCALE GENOMIC DNA]</scope>
    <source>
        <strain evidence="9">TB1705</strain>
        <tissue evidence="9">Leaf</tissue>
    </source>
</reference>
<evidence type="ECO:0000256" key="1">
    <source>
        <dbReference type="ARBA" id="ARBA00004370"/>
    </source>
</evidence>
<evidence type="ECO:0000256" key="3">
    <source>
        <dbReference type="ARBA" id="ARBA00022448"/>
    </source>
</evidence>
<accession>A0A7J7M354</accession>
<dbReference type="GO" id="GO:0016020">
    <property type="term" value="C:membrane"/>
    <property type="evidence" value="ECO:0007669"/>
    <property type="project" value="UniProtKB-SubCell"/>
</dbReference>
<comment type="similarity">
    <text evidence="2">Belongs to the ATPase delta chain family.</text>
</comment>
<evidence type="ECO:0000256" key="6">
    <source>
        <dbReference type="ARBA" id="ARBA00023136"/>
    </source>
</evidence>
<keyword evidence="6" id="KW-0472">Membrane</keyword>
<protein>
    <recommendedName>
        <fullName evidence="11">ATP synthase delta chain, chloroplastic</fullName>
    </recommendedName>
</protein>
<feature type="compositionally biased region" description="Low complexity" evidence="8">
    <location>
        <begin position="15"/>
        <end position="27"/>
    </location>
</feature>
<sequence>MAALQQSPVALQAKSPPSSTLTQTQTQTPIRLSFSSTIPSLKLTTTSPRHRQRNLGITASLAAASYAGALADVAKSKGTLEATVADIEKIEQVFSDSQTFNFFNNPTISIEKKREVVDKIASSLNLQPHSANFLSILVDVKRTEIVNEIVKEFEIVYNKMTDTEFAIVTSVVKLEAQHLAQIAKQVQKLTGGKNVRIKSVIDPALVAGFTIKYGSSGSKMIDMSVKKQLEDIASQLDLSDISLAV</sequence>
<evidence type="ECO:0000256" key="7">
    <source>
        <dbReference type="ARBA" id="ARBA00023310"/>
    </source>
</evidence>
<evidence type="ECO:0000256" key="4">
    <source>
        <dbReference type="ARBA" id="ARBA00022781"/>
    </source>
</evidence>
<dbReference type="InterPro" id="IPR000711">
    <property type="entry name" value="ATPase_OSCP/dsu"/>
</dbReference>
<dbReference type="EMBL" id="JACGCM010001798">
    <property type="protein sequence ID" value="KAF6149301.1"/>
    <property type="molecule type" value="Genomic_DNA"/>
</dbReference>
<dbReference type="Pfam" id="PF00213">
    <property type="entry name" value="OSCP"/>
    <property type="match status" value="1"/>
</dbReference>
<comment type="subcellular location">
    <subcellularLocation>
        <location evidence="1">Membrane</location>
    </subcellularLocation>
</comment>
<evidence type="ECO:0000256" key="8">
    <source>
        <dbReference type="SAM" id="MobiDB-lite"/>
    </source>
</evidence>
<organism evidence="9 10">
    <name type="scientific">Kingdonia uniflora</name>
    <dbReference type="NCBI Taxonomy" id="39325"/>
    <lineage>
        <taxon>Eukaryota</taxon>
        <taxon>Viridiplantae</taxon>
        <taxon>Streptophyta</taxon>
        <taxon>Embryophyta</taxon>
        <taxon>Tracheophyta</taxon>
        <taxon>Spermatophyta</taxon>
        <taxon>Magnoliopsida</taxon>
        <taxon>Ranunculales</taxon>
        <taxon>Circaeasteraceae</taxon>
        <taxon>Kingdonia</taxon>
    </lineage>
</organism>
<dbReference type="OrthoDB" id="1262810at2759"/>
<evidence type="ECO:0000256" key="5">
    <source>
        <dbReference type="ARBA" id="ARBA00023065"/>
    </source>
</evidence>
<dbReference type="InterPro" id="IPR020781">
    <property type="entry name" value="ATPase_OSCP/d_CS"/>
</dbReference>
<dbReference type="NCBIfam" id="TIGR01145">
    <property type="entry name" value="ATP_synt_delta"/>
    <property type="match status" value="1"/>
</dbReference>
<gene>
    <name evidence="9" type="ORF">GIB67_026157</name>
</gene>
<dbReference type="PROSITE" id="PS00389">
    <property type="entry name" value="ATPASE_DELTA"/>
    <property type="match status" value="1"/>
</dbReference>
<comment type="caution">
    <text evidence="9">The sequence shown here is derived from an EMBL/GenBank/DDBJ whole genome shotgun (WGS) entry which is preliminary data.</text>
</comment>
<dbReference type="AlphaFoldDB" id="A0A7J7M354"/>
<keyword evidence="4" id="KW-0375">Hydrogen ion transport</keyword>
<keyword evidence="5" id="KW-0406">Ion transport</keyword>
<evidence type="ECO:0000313" key="9">
    <source>
        <dbReference type="EMBL" id="KAF6149301.1"/>
    </source>
</evidence>
<dbReference type="SUPFAM" id="SSF47928">
    <property type="entry name" value="N-terminal domain of the delta subunit of the F1F0-ATP synthase"/>
    <property type="match status" value="1"/>
</dbReference>
<keyword evidence="7" id="KW-0066">ATP synthesis</keyword>